<dbReference type="SUPFAM" id="SSF81383">
    <property type="entry name" value="F-box domain"/>
    <property type="match status" value="1"/>
</dbReference>
<protein>
    <recommendedName>
        <fullName evidence="1">F-box domain-containing protein</fullName>
    </recommendedName>
</protein>
<dbReference type="Gene3D" id="1.25.40.10">
    <property type="entry name" value="Tetratricopeptide repeat domain"/>
    <property type="match status" value="1"/>
</dbReference>
<accession>A0A830H6K4</accession>
<evidence type="ECO:0000313" key="2">
    <source>
        <dbReference type="EMBL" id="GHP02182.1"/>
    </source>
</evidence>
<evidence type="ECO:0000259" key="1">
    <source>
        <dbReference type="PROSITE" id="PS50181"/>
    </source>
</evidence>
<dbReference type="Pfam" id="PF12937">
    <property type="entry name" value="F-box-like"/>
    <property type="match status" value="1"/>
</dbReference>
<sequence>MCDVAVCPPALPPHLAFTATAPSPPPVDVAVAAGAGGALGVPVVTHDWSSLPYDCLSMVLPKLDARDLIACTCVCAEWRRSVHDDKVLLGKVYPANAPEMSTPELRLRARAAKSETFLPMVVKRGAEVGGNLHCILMAARMTDCGSRGFRFWRLAAKKEHVEAGLRVGEIYYMGTHNQGRDAEMAEFFLQRALKIALAASPSPASMTAAERMRVGRGCLLKAFLHLDGEGVREDAQEATRWFKLASEHGNADADRQLSTLYSTGMYGSSFSMWR</sequence>
<dbReference type="Proteomes" id="UP000660262">
    <property type="component" value="Unassembled WGS sequence"/>
</dbReference>
<dbReference type="SMART" id="SM00671">
    <property type="entry name" value="SEL1"/>
    <property type="match status" value="2"/>
</dbReference>
<keyword evidence="3" id="KW-1185">Reference proteome</keyword>
<gene>
    <name evidence="2" type="ORF">PPROV_000093900</name>
</gene>
<feature type="domain" description="F-box" evidence="1">
    <location>
        <begin position="45"/>
        <end position="92"/>
    </location>
</feature>
<proteinExistence type="predicted"/>
<comment type="caution">
    <text evidence="2">The sequence shown here is derived from an EMBL/GenBank/DDBJ whole genome shotgun (WGS) entry which is preliminary data.</text>
</comment>
<dbReference type="InterPro" id="IPR006597">
    <property type="entry name" value="Sel1-like"/>
</dbReference>
<name>A0A830H6K4_9CHLO</name>
<organism evidence="2 3">
    <name type="scientific">Pycnococcus provasolii</name>
    <dbReference type="NCBI Taxonomy" id="41880"/>
    <lineage>
        <taxon>Eukaryota</taxon>
        <taxon>Viridiplantae</taxon>
        <taxon>Chlorophyta</taxon>
        <taxon>Pseudoscourfieldiophyceae</taxon>
        <taxon>Pseudoscourfieldiales</taxon>
        <taxon>Pycnococcaceae</taxon>
        <taxon>Pycnococcus</taxon>
    </lineage>
</organism>
<dbReference type="Pfam" id="PF08238">
    <property type="entry name" value="Sel1"/>
    <property type="match status" value="2"/>
</dbReference>
<dbReference type="InterPro" id="IPR011990">
    <property type="entry name" value="TPR-like_helical_dom_sf"/>
</dbReference>
<dbReference type="AlphaFoldDB" id="A0A830H6K4"/>
<dbReference type="CDD" id="cd09917">
    <property type="entry name" value="F-box_SF"/>
    <property type="match status" value="1"/>
</dbReference>
<dbReference type="SUPFAM" id="SSF81901">
    <property type="entry name" value="HCP-like"/>
    <property type="match status" value="1"/>
</dbReference>
<evidence type="ECO:0000313" key="3">
    <source>
        <dbReference type="Proteomes" id="UP000660262"/>
    </source>
</evidence>
<dbReference type="PROSITE" id="PS50181">
    <property type="entry name" value="FBOX"/>
    <property type="match status" value="1"/>
</dbReference>
<reference evidence="2" key="1">
    <citation type="submission" date="2020-10" db="EMBL/GenBank/DDBJ databases">
        <title>Unveiling of a novel bifunctional photoreceptor, Dualchrome1, isolated from a cosmopolitan green alga.</title>
        <authorList>
            <person name="Suzuki S."/>
            <person name="Kawachi M."/>
        </authorList>
    </citation>
    <scope>NUCLEOTIDE SEQUENCE</scope>
    <source>
        <strain evidence="2">NIES 2893</strain>
    </source>
</reference>
<dbReference type="Gene3D" id="1.20.1280.50">
    <property type="match status" value="1"/>
</dbReference>
<dbReference type="InterPro" id="IPR001810">
    <property type="entry name" value="F-box_dom"/>
</dbReference>
<dbReference type="EMBL" id="BNJQ01000002">
    <property type="protein sequence ID" value="GHP02182.1"/>
    <property type="molecule type" value="Genomic_DNA"/>
</dbReference>
<dbReference type="InterPro" id="IPR036047">
    <property type="entry name" value="F-box-like_dom_sf"/>
</dbReference>